<dbReference type="EMBL" id="PYLO01000002">
    <property type="protein sequence ID" value="PST37363.1"/>
    <property type="molecule type" value="Genomic_DNA"/>
</dbReference>
<dbReference type="SMART" id="SM00387">
    <property type="entry name" value="HATPase_c"/>
    <property type="match status" value="1"/>
</dbReference>
<feature type="transmembrane region" description="Helical" evidence="15">
    <location>
        <begin position="12"/>
        <end position="32"/>
    </location>
</feature>
<organism evidence="18 19">
    <name type="scientific">Clostridium fessum</name>
    <dbReference type="NCBI Taxonomy" id="2126740"/>
    <lineage>
        <taxon>Bacteria</taxon>
        <taxon>Bacillati</taxon>
        <taxon>Bacillota</taxon>
        <taxon>Clostridia</taxon>
        <taxon>Eubacteriales</taxon>
        <taxon>Clostridiaceae</taxon>
        <taxon>Clostridium</taxon>
    </lineage>
</organism>
<dbReference type="GO" id="GO:0000155">
    <property type="term" value="F:phosphorelay sensor kinase activity"/>
    <property type="evidence" value="ECO:0007669"/>
    <property type="project" value="InterPro"/>
</dbReference>
<dbReference type="Pfam" id="PF00512">
    <property type="entry name" value="HisKA"/>
    <property type="match status" value="1"/>
</dbReference>
<dbReference type="Gene3D" id="3.30.565.10">
    <property type="entry name" value="Histidine kinase-like ATPase, C-terminal domain"/>
    <property type="match status" value="1"/>
</dbReference>
<feature type="compositionally biased region" description="Low complexity" evidence="14">
    <location>
        <begin position="89"/>
        <end position="101"/>
    </location>
</feature>
<evidence type="ECO:0000256" key="2">
    <source>
        <dbReference type="ARBA" id="ARBA00004651"/>
    </source>
</evidence>
<dbReference type="InterPro" id="IPR003594">
    <property type="entry name" value="HATPase_dom"/>
</dbReference>
<dbReference type="PROSITE" id="PS50885">
    <property type="entry name" value="HAMP"/>
    <property type="match status" value="1"/>
</dbReference>
<keyword evidence="11 15" id="KW-1133">Transmembrane helix</keyword>
<dbReference type="InterPro" id="IPR050398">
    <property type="entry name" value="HssS/ArlS-like"/>
</dbReference>
<feature type="domain" description="Histidine kinase" evidence="16">
    <location>
        <begin position="368"/>
        <end position="587"/>
    </location>
</feature>
<evidence type="ECO:0000256" key="12">
    <source>
        <dbReference type="ARBA" id="ARBA00023012"/>
    </source>
</evidence>
<sequence>MKRSVRWKFTIIFAGLMTVAIALIWCINNWFLSGYYQNYKIHTLEKGYRAIDAIIQDEVRNGESSLEDAQAELNSGWKEYQKSKDGSSDMDSADGGSAQSGKNGTGDRAGDETQDALGEYAEGDTVVLEDDSEDASADASADALDGEEASSGGVRLANVIRELRDRSNISLLLYDSESDQTLVSSARDVEVMRDRVRRYIVGHAGAKRDVLREYDNYMIQKTFDPLSKTFYLESWGFFSDNATIFIMTMPMESIHESAAISNRFLMFVGIVVILAGSILIYFITRHITMPIKRLSELSEKMSNLDFDARYETSRRSTEEIDTLGNSMNVLSERLKTTIGELKEANAQLKKGIDEKVQIDEMRKEFIANVSHELKTPIALIQGYAEGLVEGMAEDKENRDYYCGVIMDEAGKMNRMVRQLLTLTALEFGGERLSVERFDLTELIASVISSSGVLLKQNELTVDFDGKEPVYVMGDEFKIEEVITNYLTNAIHHVGGGEKKIQIRIDHRRDGKEVCVEVFNTGNPIPDEALPNLWTKFYKVDKARTREYGGSGIGLSIVKAIMEMHHKACGVKKHENGVEFWFTLDTAGEK</sequence>
<evidence type="ECO:0000256" key="15">
    <source>
        <dbReference type="SAM" id="Phobius"/>
    </source>
</evidence>
<feature type="region of interest" description="Disordered" evidence="14">
    <location>
        <begin position="127"/>
        <end position="148"/>
    </location>
</feature>
<evidence type="ECO:0000256" key="11">
    <source>
        <dbReference type="ARBA" id="ARBA00022989"/>
    </source>
</evidence>
<gene>
    <name evidence="18" type="ORF">C7U56_05440</name>
</gene>
<keyword evidence="4" id="KW-1003">Cell membrane</keyword>
<evidence type="ECO:0000256" key="8">
    <source>
        <dbReference type="ARBA" id="ARBA00022741"/>
    </source>
</evidence>
<dbReference type="InterPro" id="IPR003661">
    <property type="entry name" value="HisK_dim/P_dom"/>
</dbReference>
<dbReference type="Proteomes" id="UP000241048">
    <property type="component" value="Unassembled WGS sequence"/>
</dbReference>
<dbReference type="InterPro" id="IPR036097">
    <property type="entry name" value="HisK_dim/P_sf"/>
</dbReference>
<evidence type="ECO:0000256" key="10">
    <source>
        <dbReference type="ARBA" id="ARBA00022840"/>
    </source>
</evidence>
<keyword evidence="10" id="KW-0067">ATP-binding</keyword>
<protein>
    <recommendedName>
        <fullName evidence="3">histidine kinase</fullName>
        <ecNumber evidence="3">2.7.13.3</ecNumber>
    </recommendedName>
</protein>
<feature type="region of interest" description="Disordered" evidence="14">
    <location>
        <begin position="79"/>
        <end position="112"/>
    </location>
</feature>
<dbReference type="PANTHER" id="PTHR45528">
    <property type="entry name" value="SENSOR HISTIDINE KINASE CPXA"/>
    <property type="match status" value="1"/>
</dbReference>
<dbReference type="SMART" id="SM00304">
    <property type="entry name" value="HAMP"/>
    <property type="match status" value="1"/>
</dbReference>
<dbReference type="SUPFAM" id="SSF55874">
    <property type="entry name" value="ATPase domain of HSP90 chaperone/DNA topoisomerase II/histidine kinase"/>
    <property type="match status" value="1"/>
</dbReference>
<dbReference type="RefSeq" id="WP_107000507.1">
    <property type="nucleotide sequence ID" value="NZ_PYLO01000002.1"/>
</dbReference>
<evidence type="ECO:0000259" key="17">
    <source>
        <dbReference type="PROSITE" id="PS50885"/>
    </source>
</evidence>
<evidence type="ECO:0000256" key="13">
    <source>
        <dbReference type="ARBA" id="ARBA00023136"/>
    </source>
</evidence>
<feature type="transmembrane region" description="Helical" evidence="15">
    <location>
        <begin position="264"/>
        <end position="283"/>
    </location>
</feature>
<keyword evidence="9 18" id="KW-0418">Kinase</keyword>
<dbReference type="Pfam" id="PF00672">
    <property type="entry name" value="HAMP"/>
    <property type="match status" value="1"/>
</dbReference>
<dbReference type="CDD" id="cd06225">
    <property type="entry name" value="HAMP"/>
    <property type="match status" value="1"/>
</dbReference>
<keyword evidence="5" id="KW-0597">Phosphoprotein</keyword>
<dbReference type="SMART" id="SM00388">
    <property type="entry name" value="HisKA"/>
    <property type="match status" value="1"/>
</dbReference>
<dbReference type="FunFam" id="1.10.287.130:FF:000001">
    <property type="entry name" value="Two-component sensor histidine kinase"/>
    <property type="match status" value="1"/>
</dbReference>
<keyword evidence="12" id="KW-0902">Two-component regulatory system</keyword>
<dbReference type="InterPro" id="IPR036890">
    <property type="entry name" value="HATPase_C_sf"/>
</dbReference>
<evidence type="ECO:0000313" key="19">
    <source>
        <dbReference type="Proteomes" id="UP000241048"/>
    </source>
</evidence>
<dbReference type="AlphaFoldDB" id="A0A2T3FQ43"/>
<accession>A0A2T3FQ43</accession>
<dbReference type="InterPro" id="IPR005467">
    <property type="entry name" value="His_kinase_dom"/>
</dbReference>
<dbReference type="Pfam" id="PF02518">
    <property type="entry name" value="HATPase_c"/>
    <property type="match status" value="1"/>
</dbReference>
<name>A0A2T3FQ43_9CLOT</name>
<evidence type="ECO:0000256" key="6">
    <source>
        <dbReference type="ARBA" id="ARBA00022679"/>
    </source>
</evidence>
<dbReference type="GO" id="GO:0005886">
    <property type="term" value="C:plasma membrane"/>
    <property type="evidence" value="ECO:0007669"/>
    <property type="project" value="UniProtKB-SubCell"/>
</dbReference>
<reference evidence="18 19" key="1">
    <citation type="submission" date="2018-03" db="EMBL/GenBank/DDBJ databases">
        <title>Lachnoclostridium SNUG30386 gen.nov., sp.nov., isolated from human faeces.</title>
        <authorList>
            <person name="Seo B."/>
            <person name="Jeon K."/>
            <person name="Ko G."/>
        </authorList>
    </citation>
    <scope>NUCLEOTIDE SEQUENCE [LARGE SCALE GENOMIC DNA]</scope>
    <source>
        <strain evidence="18 19">SNUG30386</strain>
    </source>
</reference>
<feature type="compositionally biased region" description="Acidic residues" evidence="14">
    <location>
        <begin position="127"/>
        <end position="136"/>
    </location>
</feature>
<dbReference type="Gene3D" id="1.10.287.130">
    <property type="match status" value="1"/>
</dbReference>
<evidence type="ECO:0000256" key="14">
    <source>
        <dbReference type="SAM" id="MobiDB-lite"/>
    </source>
</evidence>
<keyword evidence="8" id="KW-0547">Nucleotide-binding</keyword>
<comment type="subcellular location">
    <subcellularLocation>
        <location evidence="2">Cell membrane</location>
        <topology evidence="2">Multi-pass membrane protein</topology>
    </subcellularLocation>
</comment>
<dbReference type="SUPFAM" id="SSF47384">
    <property type="entry name" value="Homodimeric domain of signal transducing histidine kinase"/>
    <property type="match status" value="1"/>
</dbReference>
<dbReference type="GO" id="GO:0005524">
    <property type="term" value="F:ATP binding"/>
    <property type="evidence" value="ECO:0007669"/>
    <property type="project" value="UniProtKB-KW"/>
</dbReference>
<dbReference type="EC" id="2.7.13.3" evidence="3"/>
<evidence type="ECO:0000256" key="3">
    <source>
        <dbReference type="ARBA" id="ARBA00012438"/>
    </source>
</evidence>
<dbReference type="SUPFAM" id="SSF158472">
    <property type="entry name" value="HAMP domain-like"/>
    <property type="match status" value="1"/>
</dbReference>
<evidence type="ECO:0000256" key="9">
    <source>
        <dbReference type="ARBA" id="ARBA00022777"/>
    </source>
</evidence>
<feature type="domain" description="HAMP" evidence="17">
    <location>
        <begin position="285"/>
        <end position="339"/>
    </location>
</feature>
<dbReference type="Gene3D" id="6.10.340.10">
    <property type="match status" value="1"/>
</dbReference>
<evidence type="ECO:0000256" key="1">
    <source>
        <dbReference type="ARBA" id="ARBA00000085"/>
    </source>
</evidence>
<keyword evidence="13 15" id="KW-0472">Membrane</keyword>
<keyword evidence="6" id="KW-0808">Transferase</keyword>
<dbReference type="InterPro" id="IPR003660">
    <property type="entry name" value="HAMP_dom"/>
</dbReference>
<comment type="catalytic activity">
    <reaction evidence="1">
        <text>ATP + protein L-histidine = ADP + protein N-phospho-L-histidine.</text>
        <dbReference type="EC" id="2.7.13.3"/>
    </reaction>
</comment>
<evidence type="ECO:0000256" key="7">
    <source>
        <dbReference type="ARBA" id="ARBA00022692"/>
    </source>
</evidence>
<keyword evidence="19" id="KW-1185">Reference proteome</keyword>
<evidence type="ECO:0000259" key="16">
    <source>
        <dbReference type="PROSITE" id="PS50109"/>
    </source>
</evidence>
<comment type="caution">
    <text evidence="18">The sequence shown here is derived from an EMBL/GenBank/DDBJ whole genome shotgun (WGS) entry which is preliminary data.</text>
</comment>
<dbReference type="PANTHER" id="PTHR45528:SF1">
    <property type="entry name" value="SENSOR HISTIDINE KINASE CPXA"/>
    <property type="match status" value="1"/>
</dbReference>
<dbReference type="PROSITE" id="PS50109">
    <property type="entry name" value="HIS_KIN"/>
    <property type="match status" value="1"/>
</dbReference>
<evidence type="ECO:0000256" key="5">
    <source>
        <dbReference type="ARBA" id="ARBA00022553"/>
    </source>
</evidence>
<dbReference type="CDD" id="cd00082">
    <property type="entry name" value="HisKA"/>
    <property type="match status" value="1"/>
</dbReference>
<keyword evidence="7 15" id="KW-0812">Transmembrane</keyword>
<evidence type="ECO:0000313" key="18">
    <source>
        <dbReference type="EMBL" id="PST37363.1"/>
    </source>
</evidence>
<proteinExistence type="predicted"/>
<evidence type="ECO:0000256" key="4">
    <source>
        <dbReference type="ARBA" id="ARBA00022475"/>
    </source>
</evidence>